<sequence>MLVVHVCSPLLSISYLEKKKKNVVATCYKSL</sequence>
<reference evidence="1" key="1">
    <citation type="submission" date="2018-02" db="EMBL/GenBank/DDBJ databases">
        <title>Rhizophora mucronata_Transcriptome.</title>
        <authorList>
            <person name="Meera S.P."/>
            <person name="Sreeshan A."/>
            <person name="Augustine A."/>
        </authorList>
    </citation>
    <scope>NUCLEOTIDE SEQUENCE</scope>
    <source>
        <tissue evidence="1">Leaf</tissue>
    </source>
</reference>
<proteinExistence type="predicted"/>
<name>A0A2P2QVV6_RHIMU</name>
<dbReference type="EMBL" id="GGEC01090665">
    <property type="protein sequence ID" value="MBX71149.1"/>
    <property type="molecule type" value="Transcribed_RNA"/>
</dbReference>
<organism evidence="1">
    <name type="scientific">Rhizophora mucronata</name>
    <name type="common">Asiatic mangrove</name>
    <dbReference type="NCBI Taxonomy" id="61149"/>
    <lineage>
        <taxon>Eukaryota</taxon>
        <taxon>Viridiplantae</taxon>
        <taxon>Streptophyta</taxon>
        <taxon>Embryophyta</taxon>
        <taxon>Tracheophyta</taxon>
        <taxon>Spermatophyta</taxon>
        <taxon>Magnoliopsida</taxon>
        <taxon>eudicotyledons</taxon>
        <taxon>Gunneridae</taxon>
        <taxon>Pentapetalae</taxon>
        <taxon>rosids</taxon>
        <taxon>fabids</taxon>
        <taxon>Malpighiales</taxon>
        <taxon>Rhizophoraceae</taxon>
        <taxon>Rhizophora</taxon>
    </lineage>
</organism>
<protein>
    <submittedName>
        <fullName evidence="1">Uncharacterized protein</fullName>
    </submittedName>
</protein>
<evidence type="ECO:0000313" key="1">
    <source>
        <dbReference type="EMBL" id="MBX71149.1"/>
    </source>
</evidence>
<dbReference type="AlphaFoldDB" id="A0A2P2QVV6"/>
<accession>A0A2P2QVV6</accession>